<feature type="chain" id="PRO_5009197780" evidence="1">
    <location>
        <begin position="43"/>
        <end position="145"/>
    </location>
</feature>
<evidence type="ECO:0000256" key="1">
    <source>
        <dbReference type="SAM" id="SignalP"/>
    </source>
</evidence>
<gene>
    <name evidence="2" type="ORF">AN221_12235</name>
</gene>
<evidence type="ECO:0000313" key="3">
    <source>
        <dbReference type="Proteomes" id="UP000175971"/>
    </source>
</evidence>
<feature type="signal peptide" evidence="1">
    <location>
        <begin position="1"/>
        <end position="42"/>
    </location>
</feature>
<keyword evidence="3" id="KW-1185">Reference proteome</keyword>
<evidence type="ECO:0000313" key="2">
    <source>
        <dbReference type="EMBL" id="OEV20419.1"/>
    </source>
</evidence>
<dbReference type="Proteomes" id="UP000175971">
    <property type="component" value="Unassembled WGS sequence"/>
</dbReference>
<organism evidence="2 3">
    <name type="scientific">Streptomyces nanshensis</name>
    <dbReference type="NCBI Taxonomy" id="518642"/>
    <lineage>
        <taxon>Bacteria</taxon>
        <taxon>Bacillati</taxon>
        <taxon>Actinomycetota</taxon>
        <taxon>Actinomycetes</taxon>
        <taxon>Kitasatosporales</taxon>
        <taxon>Streptomycetaceae</taxon>
        <taxon>Streptomyces</taxon>
    </lineage>
</organism>
<dbReference type="PATRIC" id="fig|518642.7.peg.4604"/>
<sequence length="145" mass="14812">MTRVSARTDRQRCRSRVPGSPVWVFALLSLLFCCSVTTPAAAAVPVAMEAAGPSSVRTLTPVTGLYIEPVAMAVPVDRGLGTSCHGGSTHSAAVVLPVASAPLALPCSPVAVVPTAPLTGAAAIRGPSHDGVHSVDQLRLQVQRI</sequence>
<protein>
    <submittedName>
        <fullName evidence="2">Uncharacterized protein</fullName>
    </submittedName>
</protein>
<dbReference type="EMBL" id="LJGZ01000024">
    <property type="protein sequence ID" value="OEV20419.1"/>
    <property type="molecule type" value="Genomic_DNA"/>
</dbReference>
<keyword evidence="1" id="KW-0732">Signal</keyword>
<name>A0A1E7LW02_9ACTN</name>
<dbReference type="RefSeq" id="WP_070201006.1">
    <property type="nucleotide sequence ID" value="NZ_LJGZ01000024.1"/>
</dbReference>
<dbReference type="AlphaFoldDB" id="A0A1E7LW02"/>
<dbReference type="OrthoDB" id="4333277at2"/>
<comment type="caution">
    <text evidence="2">The sequence shown here is derived from an EMBL/GenBank/DDBJ whole genome shotgun (WGS) entry which is preliminary data.</text>
</comment>
<reference evidence="2 3" key="1">
    <citation type="journal article" date="2016" name="Front. Microbiol.">
        <title>Comparative Genomics Analysis of Streptomyces Species Reveals Their Adaptation to the Marine Environment and Their Diversity at the Genomic Level.</title>
        <authorList>
            <person name="Tian X."/>
            <person name="Zhang Z."/>
            <person name="Yang T."/>
            <person name="Chen M."/>
            <person name="Li J."/>
            <person name="Chen F."/>
            <person name="Yang J."/>
            <person name="Li W."/>
            <person name="Zhang B."/>
            <person name="Zhang Z."/>
            <person name="Wu J."/>
            <person name="Zhang C."/>
            <person name="Long L."/>
            <person name="Xiao J."/>
        </authorList>
    </citation>
    <scope>NUCLEOTIDE SEQUENCE [LARGE SCALE GENOMIC DNA]</scope>
    <source>
        <strain evidence="2 3">SCSIO M10372</strain>
    </source>
</reference>
<proteinExistence type="predicted"/>
<accession>A0A1E7LW02</accession>